<evidence type="ECO:0000313" key="1">
    <source>
        <dbReference type="EMBL" id="PKU81597.1"/>
    </source>
</evidence>
<organism evidence="1 2">
    <name type="scientific">Dendrobium catenatum</name>
    <dbReference type="NCBI Taxonomy" id="906689"/>
    <lineage>
        <taxon>Eukaryota</taxon>
        <taxon>Viridiplantae</taxon>
        <taxon>Streptophyta</taxon>
        <taxon>Embryophyta</taxon>
        <taxon>Tracheophyta</taxon>
        <taxon>Spermatophyta</taxon>
        <taxon>Magnoliopsida</taxon>
        <taxon>Liliopsida</taxon>
        <taxon>Asparagales</taxon>
        <taxon>Orchidaceae</taxon>
        <taxon>Epidendroideae</taxon>
        <taxon>Malaxideae</taxon>
        <taxon>Dendrobiinae</taxon>
        <taxon>Dendrobium</taxon>
    </lineage>
</organism>
<keyword evidence="2" id="KW-1185">Reference proteome</keyword>
<reference evidence="1 2" key="2">
    <citation type="journal article" date="2017" name="Nature">
        <title>The Apostasia genome and the evolution of orchids.</title>
        <authorList>
            <person name="Zhang G.Q."/>
            <person name="Liu K.W."/>
            <person name="Li Z."/>
            <person name="Lohaus R."/>
            <person name="Hsiao Y.Y."/>
            <person name="Niu S.C."/>
            <person name="Wang J.Y."/>
            <person name="Lin Y.C."/>
            <person name="Xu Q."/>
            <person name="Chen L.J."/>
            <person name="Yoshida K."/>
            <person name="Fujiwara S."/>
            <person name="Wang Z.W."/>
            <person name="Zhang Y.Q."/>
            <person name="Mitsuda N."/>
            <person name="Wang M."/>
            <person name="Liu G.H."/>
            <person name="Pecoraro L."/>
            <person name="Huang H.X."/>
            <person name="Xiao X.J."/>
            <person name="Lin M."/>
            <person name="Wu X.Y."/>
            <person name="Wu W.L."/>
            <person name="Chen Y.Y."/>
            <person name="Chang S.B."/>
            <person name="Sakamoto S."/>
            <person name="Ohme-Takagi M."/>
            <person name="Yagi M."/>
            <person name="Zeng S.J."/>
            <person name="Shen C.Y."/>
            <person name="Yeh C.M."/>
            <person name="Luo Y.B."/>
            <person name="Tsai W.C."/>
            <person name="Van de Peer Y."/>
            <person name="Liu Z.J."/>
        </authorList>
    </citation>
    <scope>NUCLEOTIDE SEQUENCE [LARGE SCALE GENOMIC DNA]</scope>
    <source>
        <tissue evidence="1">The whole plant</tissue>
    </source>
</reference>
<protein>
    <submittedName>
        <fullName evidence="1">Uncharacterized protein</fullName>
    </submittedName>
</protein>
<dbReference type="Proteomes" id="UP000233837">
    <property type="component" value="Unassembled WGS sequence"/>
</dbReference>
<gene>
    <name evidence="1" type="ORF">MA16_Dca013028</name>
</gene>
<name>A0A2I0X139_9ASPA</name>
<evidence type="ECO:0000313" key="2">
    <source>
        <dbReference type="Proteomes" id="UP000233837"/>
    </source>
</evidence>
<proteinExistence type="predicted"/>
<accession>A0A2I0X139</accession>
<reference evidence="1 2" key="1">
    <citation type="journal article" date="2016" name="Sci. Rep.">
        <title>The Dendrobium catenatum Lindl. genome sequence provides insights into polysaccharide synthase, floral development and adaptive evolution.</title>
        <authorList>
            <person name="Zhang G.Q."/>
            <person name="Xu Q."/>
            <person name="Bian C."/>
            <person name="Tsai W.C."/>
            <person name="Yeh C.M."/>
            <person name="Liu K.W."/>
            <person name="Yoshida K."/>
            <person name="Zhang L.S."/>
            <person name="Chang S.B."/>
            <person name="Chen F."/>
            <person name="Shi Y."/>
            <person name="Su Y.Y."/>
            <person name="Zhang Y.Q."/>
            <person name="Chen L.J."/>
            <person name="Yin Y."/>
            <person name="Lin M."/>
            <person name="Huang H."/>
            <person name="Deng H."/>
            <person name="Wang Z.W."/>
            <person name="Zhu S.L."/>
            <person name="Zhao X."/>
            <person name="Deng C."/>
            <person name="Niu S.C."/>
            <person name="Huang J."/>
            <person name="Wang M."/>
            <person name="Liu G.H."/>
            <person name="Yang H.J."/>
            <person name="Xiao X.J."/>
            <person name="Hsiao Y.Y."/>
            <person name="Wu W.L."/>
            <person name="Chen Y.Y."/>
            <person name="Mitsuda N."/>
            <person name="Ohme-Takagi M."/>
            <person name="Luo Y.B."/>
            <person name="Van de Peer Y."/>
            <person name="Liu Z.J."/>
        </authorList>
    </citation>
    <scope>NUCLEOTIDE SEQUENCE [LARGE SCALE GENOMIC DNA]</scope>
    <source>
        <tissue evidence="1">The whole plant</tissue>
    </source>
</reference>
<sequence>MEVYGNRFGIYHLQYLLQNRGLFWTLFVKDRRYRERRNCKFIPSCKSVMEKSSEHG</sequence>
<dbReference type="EMBL" id="KZ502233">
    <property type="protein sequence ID" value="PKU81597.1"/>
    <property type="molecule type" value="Genomic_DNA"/>
</dbReference>
<dbReference type="AlphaFoldDB" id="A0A2I0X139"/>